<proteinExistence type="predicted"/>
<sequence>SVELFSDLMRSIESCQAELLEMMEKKQKAAEKQDEELIQELQQEITELKMRKTEVDNLLRIEDHLHLLQIDPALFSPPHTKSWSEIRMNTDLSVETLKRSLTQLQETLDEKLRQS</sequence>
<evidence type="ECO:0000313" key="3">
    <source>
        <dbReference type="EMBL" id="KAL0189500.1"/>
    </source>
</evidence>
<dbReference type="AlphaFoldDB" id="A0ABD0QUU2"/>
<dbReference type="Proteomes" id="UP001529510">
    <property type="component" value="Unassembled WGS sequence"/>
</dbReference>
<reference evidence="3 4" key="1">
    <citation type="submission" date="2024-05" db="EMBL/GenBank/DDBJ databases">
        <title>Genome sequencing and assembly of Indian major carp, Cirrhinus mrigala (Hamilton, 1822).</title>
        <authorList>
            <person name="Mohindra V."/>
            <person name="Chowdhury L.M."/>
            <person name="Lal K."/>
            <person name="Jena J.K."/>
        </authorList>
    </citation>
    <scope>NUCLEOTIDE SEQUENCE [LARGE SCALE GENOMIC DNA]</scope>
    <source>
        <strain evidence="3">CM1030</strain>
        <tissue evidence="3">Blood</tissue>
    </source>
</reference>
<feature type="coiled-coil region" evidence="1">
    <location>
        <begin position="12"/>
        <end position="58"/>
    </location>
</feature>
<feature type="domain" description="TRIM8/14/16/25/29/45/65 coiled-coil region" evidence="2">
    <location>
        <begin position="2"/>
        <end position="113"/>
    </location>
</feature>
<name>A0ABD0QUU2_CIRMR</name>
<keyword evidence="4" id="KW-1185">Reference proteome</keyword>
<feature type="non-terminal residue" evidence="3">
    <location>
        <position position="115"/>
    </location>
</feature>
<protein>
    <recommendedName>
        <fullName evidence="2">TRIM8/14/16/25/29/45/65 coiled-coil region domain-containing protein</fullName>
    </recommendedName>
</protein>
<dbReference type="EMBL" id="JAMKFB020000007">
    <property type="protein sequence ID" value="KAL0189500.1"/>
    <property type="molecule type" value="Genomic_DNA"/>
</dbReference>
<comment type="caution">
    <text evidence="3">The sequence shown here is derived from an EMBL/GenBank/DDBJ whole genome shotgun (WGS) entry which is preliminary data.</text>
</comment>
<dbReference type="InterPro" id="IPR058030">
    <property type="entry name" value="TRIM8/14/16/25/29/45/65_CC"/>
</dbReference>
<feature type="non-terminal residue" evidence="3">
    <location>
        <position position="1"/>
    </location>
</feature>
<dbReference type="Pfam" id="PF25600">
    <property type="entry name" value="TRIM_CC"/>
    <property type="match status" value="1"/>
</dbReference>
<evidence type="ECO:0000256" key="1">
    <source>
        <dbReference type="SAM" id="Coils"/>
    </source>
</evidence>
<keyword evidence="1" id="KW-0175">Coiled coil</keyword>
<evidence type="ECO:0000259" key="2">
    <source>
        <dbReference type="Pfam" id="PF25600"/>
    </source>
</evidence>
<gene>
    <name evidence="3" type="ORF">M9458_016599</name>
</gene>
<accession>A0ABD0QUU2</accession>
<evidence type="ECO:0000313" key="4">
    <source>
        <dbReference type="Proteomes" id="UP001529510"/>
    </source>
</evidence>
<organism evidence="3 4">
    <name type="scientific">Cirrhinus mrigala</name>
    <name type="common">Mrigala</name>
    <dbReference type="NCBI Taxonomy" id="683832"/>
    <lineage>
        <taxon>Eukaryota</taxon>
        <taxon>Metazoa</taxon>
        <taxon>Chordata</taxon>
        <taxon>Craniata</taxon>
        <taxon>Vertebrata</taxon>
        <taxon>Euteleostomi</taxon>
        <taxon>Actinopterygii</taxon>
        <taxon>Neopterygii</taxon>
        <taxon>Teleostei</taxon>
        <taxon>Ostariophysi</taxon>
        <taxon>Cypriniformes</taxon>
        <taxon>Cyprinidae</taxon>
        <taxon>Labeoninae</taxon>
        <taxon>Labeonini</taxon>
        <taxon>Cirrhinus</taxon>
    </lineage>
</organism>